<dbReference type="EMBL" id="AP025314">
    <property type="protein sequence ID" value="BDD11199.1"/>
    <property type="molecule type" value="Genomic_DNA"/>
</dbReference>
<keyword evidence="2" id="KW-1185">Reference proteome</keyword>
<evidence type="ECO:0000313" key="1">
    <source>
        <dbReference type="EMBL" id="BDD11199.1"/>
    </source>
</evidence>
<name>A0AAU9CXH3_9BACT</name>
<sequence>MEPFESFGAVKQVLKKACFFCVRRFMNQVERRKNGGAIRRECGEFGAGNIPALFHA</sequence>
<organism evidence="1 2">
    <name type="scientific">Fulvitalea axinellae</name>
    <dbReference type="NCBI Taxonomy" id="1182444"/>
    <lineage>
        <taxon>Bacteria</taxon>
        <taxon>Pseudomonadati</taxon>
        <taxon>Bacteroidota</taxon>
        <taxon>Cytophagia</taxon>
        <taxon>Cytophagales</taxon>
        <taxon>Persicobacteraceae</taxon>
        <taxon>Fulvitalea</taxon>
    </lineage>
</organism>
<reference evidence="1 2" key="1">
    <citation type="submission" date="2021-12" db="EMBL/GenBank/DDBJ databases">
        <title>Genome sequencing of bacteria with rrn-lacking chromosome and rrn-plasmid.</title>
        <authorList>
            <person name="Anda M."/>
            <person name="Iwasaki W."/>
        </authorList>
    </citation>
    <scope>NUCLEOTIDE SEQUENCE [LARGE SCALE GENOMIC DNA]</scope>
    <source>
        <strain evidence="1 2">DSM 100852</strain>
    </source>
</reference>
<protein>
    <submittedName>
        <fullName evidence="1">Uncharacterized protein</fullName>
    </submittedName>
</protein>
<accession>A0AAU9CXH3</accession>
<proteinExistence type="predicted"/>
<dbReference type="AlphaFoldDB" id="A0AAU9CXH3"/>
<dbReference type="KEGG" id="fax:FUAX_36310"/>
<evidence type="ECO:0000313" key="2">
    <source>
        <dbReference type="Proteomes" id="UP001348817"/>
    </source>
</evidence>
<gene>
    <name evidence="1" type="ORF">FUAX_36310</name>
</gene>
<dbReference type="Proteomes" id="UP001348817">
    <property type="component" value="Chromosome"/>
</dbReference>